<accession>A0A562KVE7</accession>
<feature type="chain" id="PRO_5021855797" description="Secreted protein" evidence="2">
    <location>
        <begin position="21"/>
        <end position="329"/>
    </location>
</feature>
<evidence type="ECO:0000313" key="4">
    <source>
        <dbReference type="Proteomes" id="UP000315167"/>
    </source>
</evidence>
<organism evidence="3 4">
    <name type="scientific">Luteimonas cucumeris</name>
    <dbReference type="NCBI Taxonomy" id="985012"/>
    <lineage>
        <taxon>Bacteria</taxon>
        <taxon>Pseudomonadati</taxon>
        <taxon>Pseudomonadota</taxon>
        <taxon>Gammaproteobacteria</taxon>
        <taxon>Lysobacterales</taxon>
        <taxon>Lysobacteraceae</taxon>
        <taxon>Luteimonas</taxon>
    </lineage>
</organism>
<dbReference type="PROSITE" id="PS51257">
    <property type="entry name" value="PROKAR_LIPOPROTEIN"/>
    <property type="match status" value="1"/>
</dbReference>
<keyword evidence="2" id="KW-0732">Signal</keyword>
<keyword evidence="4" id="KW-1185">Reference proteome</keyword>
<comment type="caution">
    <text evidence="3">The sequence shown here is derived from an EMBL/GenBank/DDBJ whole genome shotgun (WGS) entry which is preliminary data.</text>
</comment>
<evidence type="ECO:0008006" key="5">
    <source>
        <dbReference type="Google" id="ProtNLM"/>
    </source>
</evidence>
<dbReference type="OrthoDB" id="6194714at2"/>
<dbReference type="AlphaFoldDB" id="A0A562KVE7"/>
<evidence type="ECO:0000313" key="3">
    <source>
        <dbReference type="EMBL" id="TWH99389.1"/>
    </source>
</evidence>
<dbReference type="RefSeq" id="WP_144900610.1">
    <property type="nucleotide sequence ID" value="NZ_VLKN01000011.1"/>
</dbReference>
<evidence type="ECO:0000256" key="2">
    <source>
        <dbReference type="SAM" id="SignalP"/>
    </source>
</evidence>
<proteinExistence type="predicted"/>
<feature type="signal peptide" evidence="2">
    <location>
        <begin position="1"/>
        <end position="20"/>
    </location>
</feature>
<protein>
    <recommendedName>
        <fullName evidence="5">Secreted protein</fullName>
    </recommendedName>
</protein>
<dbReference type="Proteomes" id="UP000315167">
    <property type="component" value="Unassembled WGS sequence"/>
</dbReference>
<evidence type="ECO:0000256" key="1">
    <source>
        <dbReference type="SAM" id="MobiDB-lite"/>
    </source>
</evidence>
<name>A0A562KVE7_9GAMM</name>
<feature type="region of interest" description="Disordered" evidence="1">
    <location>
        <begin position="289"/>
        <end position="329"/>
    </location>
</feature>
<sequence length="329" mass="35362">MRHRSCLLLLLAAVLGCAVAACRREAPVDIPATVTGADKPADAVRLLTRHLHDNDLAAFARDAVPPELLPPLEQAWRDGRTRWPLTELPFDERLPKLLAALAEPGSEKKLQQVFDRQFSGADAELKAAAASLGLFGVQYIRSEGDYSDEERQHYAQFVQAISQWAMTAPLGDPQRARRVIPQLTMAARNTALASEADFRKAGLQDSLRRLGPFMAAVKKALAVYGLALDDSLAGLQATLQQQTGDRAQVRLQYTLGGSPIDTVVAVERRGGRWYLSDYLRHAEAAVATAAEPSDLRSGSDAATPAGDISAPAAGRVVPAGKTEAKPTSP</sequence>
<dbReference type="EMBL" id="VLKN01000011">
    <property type="protein sequence ID" value="TWH99389.1"/>
    <property type="molecule type" value="Genomic_DNA"/>
</dbReference>
<reference evidence="3 4" key="1">
    <citation type="journal article" date="2015" name="Stand. Genomic Sci.">
        <title>Genomic Encyclopedia of Bacterial and Archaeal Type Strains, Phase III: the genomes of soil and plant-associated and newly described type strains.</title>
        <authorList>
            <person name="Whitman W.B."/>
            <person name="Woyke T."/>
            <person name="Klenk H.P."/>
            <person name="Zhou Y."/>
            <person name="Lilburn T.G."/>
            <person name="Beck B.J."/>
            <person name="De Vos P."/>
            <person name="Vandamme P."/>
            <person name="Eisen J.A."/>
            <person name="Garrity G."/>
            <person name="Hugenholtz P."/>
            <person name="Kyrpides N.C."/>
        </authorList>
    </citation>
    <scope>NUCLEOTIDE SEQUENCE [LARGE SCALE GENOMIC DNA]</scope>
    <source>
        <strain evidence="3 4">CGMCC 1.10821</strain>
    </source>
</reference>
<gene>
    <name evidence="3" type="ORF">IP90_03128</name>
</gene>